<evidence type="ECO:0000313" key="12">
    <source>
        <dbReference type="Proteomes" id="UP000069940"/>
    </source>
</evidence>
<dbReference type="Proteomes" id="UP000069940">
    <property type="component" value="Unassembled WGS sequence"/>
</dbReference>
<evidence type="ECO:0000256" key="4">
    <source>
        <dbReference type="ARBA" id="ARBA00023136"/>
    </source>
</evidence>
<reference evidence="11" key="2">
    <citation type="submission" date="2025-05" db="UniProtKB">
        <authorList>
            <consortium name="EnsemblMetazoa"/>
        </authorList>
    </citation>
    <scope>IDENTIFICATION</scope>
    <source>
        <strain evidence="11">Foshan</strain>
    </source>
</reference>
<keyword evidence="9" id="KW-0732">Signal</keyword>
<evidence type="ECO:0000256" key="1">
    <source>
        <dbReference type="ARBA" id="ARBA00004479"/>
    </source>
</evidence>
<protein>
    <recommendedName>
        <fullName evidence="10">Fibronectin type-III domain-containing protein</fullName>
    </recommendedName>
</protein>
<dbReference type="PANTHER" id="PTHR23037:SF28">
    <property type="entry name" value="ERYTHROPOIETIN RECEPTOR"/>
    <property type="match status" value="1"/>
</dbReference>
<evidence type="ECO:0000256" key="9">
    <source>
        <dbReference type="SAM" id="SignalP"/>
    </source>
</evidence>
<dbReference type="CDD" id="cd00063">
    <property type="entry name" value="FN3"/>
    <property type="match status" value="1"/>
</dbReference>
<feature type="signal peptide" evidence="9">
    <location>
        <begin position="1"/>
        <end position="19"/>
    </location>
</feature>
<keyword evidence="2 8" id="KW-0812">Transmembrane</keyword>
<keyword evidence="4 8" id="KW-0472">Membrane</keyword>
<feature type="domain" description="Fibronectin type-III" evidence="10">
    <location>
        <begin position="227"/>
        <end position="332"/>
    </location>
</feature>
<keyword evidence="6" id="KW-0675">Receptor</keyword>
<dbReference type="InterPro" id="IPR036116">
    <property type="entry name" value="FN3_sf"/>
</dbReference>
<dbReference type="RefSeq" id="XP_019550641.2">
    <property type="nucleotide sequence ID" value="XM_019695096.3"/>
</dbReference>
<dbReference type="InterPro" id="IPR003961">
    <property type="entry name" value="FN3_dom"/>
</dbReference>
<evidence type="ECO:0000256" key="2">
    <source>
        <dbReference type="ARBA" id="ARBA00022692"/>
    </source>
</evidence>
<evidence type="ECO:0000313" key="11">
    <source>
        <dbReference type="EnsemblMetazoa" id="AALFPA23_024661.P36762"/>
    </source>
</evidence>
<evidence type="ECO:0000256" key="3">
    <source>
        <dbReference type="ARBA" id="ARBA00022989"/>
    </source>
</evidence>
<evidence type="ECO:0000256" key="5">
    <source>
        <dbReference type="ARBA" id="ARBA00023157"/>
    </source>
</evidence>
<evidence type="ECO:0000256" key="7">
    <source>
        <dbReference type="ARBA" id="ARBA00023180"/>
    </source>
</evidence>
<feature type="chain" id="PRO_5047119657" description="Fibronectin type-III domain-containing protein" evidence="9">
    <location>
        <begin position="20"/>
        <end position="787"/>
    </location>
</feature>
<accession>A0ABM2A5J1</accession>
<dbReference type="Gene3D" id="2.60.40.10">
    <property type="entry name" value="Immunoglobulins"/>
    <property type="match status" value="3"/>
</dbReference>
<sequence length="787" mass="89951">MTMLVVWFVLVILMRLAKADERPTGYLFYTSDVINLDLNYTSYTVGCTVNTTGSVGADASIHNLMILDTKSNPYSTEIVNETTIIHEVDLRHNNESTICGVKTYICRFKRSMLAMRTIRVARPPPAIKPTDFKCISYNRKRLVCQFERQNSCGLFTEYSLSMIRLSGHSVCNLNDTGTMLSFDSVSDSCVFSSGHSMFSFRIEGKNIIGKAESTFEVDHYDIVQPEAPSNLQVLSLNETDAEITWDLSYMLYNLNRSFEVQFHLITKYDVTETFATMNLTKGEQMKYQFYDLYAYTSYELKMRVRVVPKSLRHFEEEYWSEWSVIEFQTLGCRPYDAPRILPGAYNFKERRDNLVAIDVYWEQVPEYRYNGPGFGYGIYALSQTGHSLTTNSSNNGVATFQKARIDEQYTVYLYSYNDEGRSENMNTINVYPLKAEYQPKIKRMLYNESYHLQWFSPDDSESLSNYTLMYCTYSTTGTCHGSVTFDTIPANATSYFLNLAKPLTFAISANYREYSTELSWQLCTVSPAMSISQLAFKVTDVSEHSFTLRLQLSCMDQSLIERFDVRYWAALDANMVVNKTFRPYDTIIPIENLSIDTDYAVIVTVYDERGNTFEARSSVRTKDKDILMQLVPFLLLGILVMGIVTTTATRKVKRIMDIKVEIPIGLLGIHEMPIQIESSHEEHEPIPEHFGDAIELEELSPNEDQPFVKVKSILKKPEQFASPTNPEQTDHSIKPKPTVQIVTGDNYIMPSQMMDPAKTMPSIIAIGGAQSSGYVDVKLMMNQQRVV</sequence>
<feature type="transmembrane region" description="Helical" evidence="8">
    <location>
        <begin position="626"/>
        <end position="649"/>
    </location>
</feature>
<dbReference type="GeneID" id="109420672"/>
<dbReference type="EnsemblMetazoa" id="AALFPA23_024661.R36762">
    <property type="protein sequence ID" value="AALFPA23_024661.P36762"/>
    <property type="gene ID" value="AALFPA23_024661"/>
</dbReference>
<organism evidence="11 12">
    <name type="scientific">Aedes albopictus</name>
    <name type="common">Asian tiger mosquito</name>
    <name type="synonym">Stegomyia albopicta</name>
    <dbReference type="NCBI Taxonomy" id="7160"/>
    <lineage>
        <taxon>Eukaryota</taxon>
        <taxon>Metazoa</taxon>
        <taxon>Ecdysozoa</taxon>
        <taxon>Arthropoda</taxon>
        <taxon>Hexapoda</taxon>
        <taxon>Insecta</taxon>
        <taxon>Pterygota</taxon>
        <taxon>Neoptera</taxon>
        <taxon>Endopterygota</taxon>
        <taxon>Diptera</taxon>
        <taxon>Nematocera</taxon>
        <taxon>Culicoidea</taxon>
        <taxon>Culicidae</taxon>
        <taxon>Culicinae</taxon>
        <taxon>Aedini</taxon>
        <taxon>Aedes</taxon>
        <taxon>Stegomyia</taxon>
    </lineage>
</organism>
<proteinExistence type="predicted"/>
<evidence type="ECO:0000259" key="10">
    <source>
        <dbReference type="PROSITE" id="PS50853"/>
    </source>
</evidence>
<evidence type="ECO:0000256" key="6">
    <source>
        <dbReference type="ARBA" id="ARBA00023170"/>
    </source>
</evidence>
<comment type="subcellular location">
    <subcellularLocation>
        <location evidence="1">Membrane</location>
        <topology evidence="1">Single-pass type I membrane protein</topology>
    </subcellularLocation>
</comment>
<dbReference type="InterPro" id="IPR013783">
    <property type="entry name" value="Ig-like_fold"/>
</dbReference>
<keyword evidence="7" id="KW-0325">Glycoprotein</keyword>
<dbReference type="SUPFAM" id="SSF49265">
    <property type="entry name" value="Fibronectin type III"/>
    <property type="match status" value="3"/>
</dbReference>
<dbReference type="PROSITE" id="PS50853">
    <property type="entry name" value="FN3"/>
    <property type="match status" value="1"/>
</dbReference>
<name>A0ABM2A5J1_AEDAL</name>
<keyword evidence="5" id="KW-1015">Disulfide bond</keyword>
<keyword evidence="12" id="KW-1185">Reference proteome</keyword>
<keyword evidence="3 8" id="KW-1133">Transmembrane helix</keyword>
<reference evidence="12" key="1">
    <citation type="journal article" date="2015" name="Proc. Natl. Acad. Sci. U.S.A.">
        <title>Genome sequence of the Asian Tiger mosquito, Aedes albopictus, reveals insights into its biology, genetics, and evolution.</title>
        <authorList>
            <person name="Chen X.G."/>
            <person name="Jiang X."/>
            <person name="Gu J."/>
            <person name="Xu M."/>
            <person name="Wu Y."/>
            <person name="Deng Y."/>
            <person name="Zhang C."/>
            <person name="Bonizzoni M."/>
            <person name="Dermauw W."/>
            <person name="Vontas J."/>
            <person name="Armbruster P."/>
            <person name="Huang X."/>
            <person name="Yang Y."/>
            <person name="Zhang H."/>
            <person name="He W."/>
            <person name="Peng H."/>
            <person name="Liu Y."/>
            <person name="Wu K."/>
            <person name="Chen J."/>
            <person name="Lirakis M."/>
            <person name="Topalis P."/>
            <person name="Van Leeuwen T."/>
            <person name="Hall A.B."/>
            <person name="Jiang X."/>
            <person name="Thorpe C."/>
            <person name="Mueller R.L."/>
            <person name="Sun C."/>
            <person name="Waterhouse R.M."/>
            <person name="Yan G."/>
            <person name="Tu Z.J."/>
            <person name="Fang X."/>
            <person name="James A.A."/>
        </authorList>
    </citation>
    <scope>NUCLEOTIDE SEQUENCE [LARGE SCALE GENOMIC DNA]</scope>
    <source>
        <strain evidence="12">Foshan</strain>
    </source>
</reference>
<dbReference type="PANTHER" id="PTHR23037">
    <property type="entry name" value="CYTOKINE RECEPTOR"/>
    <property type="match status" value="1"/>
</dbReference>
<evidence type="ECO:0000256" key="8">
    <source>
        <dbReference type="SAM" id="Phobius"/>
    </source>
</evidence>